<protein>
    <submittedName>
        <fullName evidence="1">Hydroxylysine kinase</fullName>
    </submittedName>
</protein>
<accession>A0AAD8BCM4</accession>
<dbReference type="GO" id="GO:0019202">
    <property type="term" value="F:amino acid kinase activity"/>
    <property type="evidence" value="ECO:0007669"/>
    <property type="project" value="TreeGrafter"/>
</dbReference>
<dbReference type="SUPFAM" id="SSF56112">
    <property type="entry name" value="Protein kinase-like (PK-like)"/>
    <property type="match status" value="1"/>
</dbReference>
<evidence type="ECO:0000313" key="2">
    <source>
        <dbReference type="Proteomes" id="UP001233172"/>
    </source>
</evidence>
<dbReference type="PANTHER" id="PTHR21064">
    <property type="entry name" value="AMINOGLYCOSIDE PHOSPHOTRANSFERASE DOMAIN-CONTAINING PROTEIN-RELATED"/>
    <property type="match status" value="1"/>
</dbReference>
<sequence length="474" mass="54466">METVHFTLSDISDFILNAYNKQVCVIKQFKSHEDKVLLVQELHPFKEGDKYIFKILLFKKDEETLLKRITAVKFLLQQGFICSEFLKGKDGNYTQSFEKGGSKYLCILYSYLPGIELEYAVDLRDIRTLFETGALAGYLHKTFESFSVENLNPDPEDAWLFSNFHLLKKEEYLCNVTGLLILQKRLIHCQDLKEKIVKAIEDAEKSFLSKQNLLKKGFVHGDFHTLNVIVKEAMINLRKDNFLCTEISHSSSVSKETKGSHLELLNCLTQSQHTSKNASIEYLLLKYGIIDFGEIIYTFRVLEVGRLITDIMVSILMAHYFNKGRVINVQPKTEKSHSHKEDILILNGEQTKHVGINSLDIPVYHDDQTVKLLDSEKIVKDICKAGAVILKGYFSTNSLSECELAVLMDAMLISLAQYIVLIDLSQMKDDEESQIDLKCRESSIILFQEFCKIEKDDFFRLYLDVVCNISQELV</sequence>
<organism evidence="1 2">
    <name type="scientific">Biomphalaria pfeifferi</name>
    <name type="common">Bloodfluke planorb</name>
    <name type="synonym">Freshwater snail</name>
    <dbReference type="NCBI Taxonomy" id="112525"/>
    <lineage>
        <taxon>Eukaryota</taxon>
        <taxon>Metazoa</taxon>
        <taxon>Spiralia</taxon>
        <taxon>Lophotrochozoa</taxon>
        <taxon>Mollusca</taxon>
        <taxon>Gastropoda</taxon>
        <taxon>Heterobranchia</taxon>
        <taxon>Euthyneura</taxon>
        <taxon>Panpulmonata</taxon>
        <taxon>Hygrophila</taxon>
        <taxon>Lymnaeoidea</taxon>
        <taxon>Planorbidae</taxon>
        <taxon>Biomphalaria</taxon>
    </lineage>
</organism>
<keyword evidence="2" id="KW-1185">Reference proteome</keyword>
<name>A0AAD8BCM4_BIOPF</name>
<keyword evidence="1" id="KW-0418">Kinase</keyword>
<proteinExistence type="predicted"/>
<evidence type="ECO:0000313" key="1">
    <source>
        <dbReference type="EMBL" id="KAK0051971.1"/>
    </source>
</evidence>
<dbReference type="InterPro" id="IPR050249">
    <property type="entry name" value="Pseudomonas-type_ThrB"/>
</dbReference>
<reference evidence="1" key="2">
    <citation type="submission" date="2023-04" db="EMBL/GenBank/DDBJ databases">
        <authorList>
            <person name="Bu L."/>
            <person name="Lu L."/>
            <person name="Laidemitt M.R."/>
            <person name="Zhang S.M."/>
            <person name="Mutuku M."/>
            <person name="Mkoji G."/>
            <person name="Steinauer M."/>
            <person name="Loker E.S."/>
        </authorList>
    </citation>
    <scope>NUCLEOTIDE SEQUENCE</scope>
    <source>
        <strain evidence="1">KasaAsao</strain>
        <tissue evidence="1">Whole Snail</tissue>
    </source>
</reference>
<dbReference type="InterPro" id="IPR011009">
    <property type="entry name" value="Kinase-like_dom_sf"/>
</dbReference>
<dbReference type="EMBL" id="JASAOG010000098">
    <property type="protein sequence ID" value="KAK0051971.1"/>
    <property type="molecule type" value="Genomic_DNA"/>
</dbReference>
<gene>
    <name evidence="1" type="ORF">Bpfe_018518</name>
</gene>
<dbReference type="AlphaFoldDB" id="A0AAD8BCM4"/>
<dbReference type="PANTHER" id="PTHR21064:SF6">
    <property type="entry name" value="AMINOGLYCOSIDE PHOSPHOTRANSFERASE DOMAIN-CONTAINING PROTEIN"/>
    <property type="match status" value="1"/>
</dbReference>
<reference evidence="1" key="1">
    <citation type="journal article" date="2023" name="PLoS Negl. Trop. Dis.">
        <title>A genome sequence for Biomphalaria pfeifferi, the major vector snail for the human-infecting parasite Schistosoma mansoni.</title>
        <authorList>
            <person name="Bu L."/>
            <person name="Lu L."/>
            <person name="Laidemitt M.R."/>
            <person name="Zhang S.M."/>
            <person name="Mutuku M."/>
            <person name="Mkoji G."/>
            <person name="Steinauer M."/>
            <person name="Loker E.S."/>
        </authorList>
    </citation>
    <scope>NUCLEOTIDE SEQUENCE</scope>
    <source>
        <strain evidence="1">KasaAsao</strain>
    </source>
</reference>
<comment type="caution">
    <text evidence="1">The sequence shown here is derived from an EMBL/GenBank/DDBJ whole genome shotgun (WGS) entry which is preliminary data.</text>
</comment>
<dbReference type="Proteomes" id="UP001233172">
    <property type="component" value="Unassembled WGS sequence"/>
</dbReference>
<keyword evidence="1" id="KW-0808">Transferase</keyword>